<dbReference type="SUPFAM" id="SSF55073">
    <property type="entry name" value="Nucleotide cyclase"/>
    <property type="match status" value="1"/>
</dbReference>
<dbReference type="NCBIfam" id="TIGR00254">
    <property type="entry name" value="GGDEF"/>
    <property type="match status" value="1"/>
</dbReference>
<dbReference type="PANTHER" id="PTHR45138">
    <property type="entry name" value="REGULATORY COMPONENTS OF SENSORY TRANSDUCTION SYSTEM"/>
    <property type="match status" value="1"/>
</dbReference>
<feature type="coiled-coil region" evidence="3">
    <location>
        <begin position="70"/>
        <end position="137"/>
    </location>
</feature>
<sequence>MPTELAAASLPIFALGIGLGALVVLTALMAGLWYGRRSSAPPASIEFQTEQILRMLQGVSRFTSGVAGDVSEHQEHFRRLLARLNNAEKNPGETSDEAASEVVHEILSANDALQKRLDDAETALKNQSHELAGYMTEARTDGLTELPNRRSFDDDLAARFAQWKRYRTPLSVMMVDIDHFKKFNDTHGHLAGDAVLKQVAQTLRDALRRSDVLVRFGGEEFAVILPSTTVADGGIAASHMLHAVAEKAFLYEGKVLRVTVSCGVAEAQPGDTEITLVKRADEALYAAKKAGRNCVYRHVGDRLERGDAGPTPAALTPAPLSSQKTANDFSQVCDDLRRRLLEVAGKDPQRDST</sequence>
<keyword evidence="5" id="KW-1133">Transmembrane helix</keyword>
<feature type="compositionally biased region" description="Low complexity" evidence="4">
    <location>
        <begin position="308"/>
        <end position="320"/>
    </location>
</feature>
<dbReference type="CDD" id="cd01949">
    <property type="entry name" value="GGDEF"/>
    <property type="match status" value="1"/>
</dbReference>
<dbReference type="GO" id="GO:1902201">
    <property type="term" value="P:negative regulation of bacterial-type flagellum-dependent cell motility"/>
    <property type="evidence" value="ECO:0007669"/>
    <property type="project" value="TreeGrafter"/>
</dbReference>
<dbReference type="GO" id="GO:0043709">
    <property type="term" value="P:cell adhesion involved in single-species biofilm formation"/>
    <property type="evidence" value="ECO:0007669"/>
    <property type="project" value="TreeGrafter"/>
</dbReference>
<dbReference type="PANTHER" id="PTHR45138:SF9">
    <property type="entry name" value="DIGUANYLATE CYCLASE DGCM-RELATED"/>
    <property type="match status" value="1"/>
</dbReference>
<accession>A0A518E0X4</accession>
<proteinExistence type="predicted"/>
<name>A0A518E0X4_9BACT</name>
<dbReference type="AlphaFoldDB" id="A0A518E0X4"/>
<feature type="transmembrane region" description="Helical" evidence="5">
    <location>
        <begin position="12"/>
        <end position="34"/>
    </location>
</feature>
<organism evidence="7 8">
    <name type="scientific">Lignipirellula cremea</name>
    <dbReference type="NCBI Taxonomy" id="2528010"/>
    <lineage>
        <taxon>Bacteria</taxon>
        <taxon>Pseudomonadati</taxon>
        <taxon>Planctomycetota</taxon>
        <taxon>Planctomycetia</taxon>
        <taxon>Pirellulales</taxon>
        <taxon>Pirellulaceae</taxon>
        <taxon>Lignipirellula</taxon>
    </lineage>
</organism>
<evidence type="ECO:0000256" key="2">
    <source>
        <dbReference type="ARBA" id="ARBA00034247"/>
    </source>
</evidence>
<reference evidence="7 8" key="1">
    <citation type="submission" date="2019-02" db="EMBL/GenBank/DDBJ databases">
        <title>Deep-cultivation of Planctomycetes and their phenomic and genomic characterization uncovers novel biology.</title>
        <authorList>
            <person name="Wiegand S."/>
            <person name="Jogler M."/>
            <person name="Boedeker C."/>
            <person name="Pinto D."/>
            <person name="Vollmers J."/>
            <person name="Rivas-Marin E."/>
            <person name="Kohn T."/>
            <person name="Peeters S.H."/>
            <person name="Heuer A."/>
            <person name="Rast P."/>
            <person name="Oberbeckmann S."/>
            <person name="Bunk B."/>
            <person name="Jeske O."/>
            <person name="Meyerdierks A."/>
            <person name="Storesund J.E."/>
            <person name="Kallscheuer N."/>
            <person name="Luecker S."/>
            <person name="Lage O.M."/>
            <person name="Pohl T."/>
            <person name="Merkel B.J."/>
            <person name="Hornburger P."/>
            <person name="Mueller R.-W."/>
            <person name="Bruemmer F."/>
            <person name="Labrenz M."/>
            <person name="Spormann A.M."/>
            <person name="Op den Camp H."/>
            <person name="Overmann J."/>
            <person name="Amann R."/>
            <person name="Jetten M.S.M."/>
            <person name="Mascher T."/>
            <person name="Medema M.H."/>
            <person name="Devos D.P."/>
            <person name="Kaster A.-K."/>
            <person name="Ovreas L."/>
            <person name="Rohde M."/>
            <person name="Galperin M.Y."/>
            <person name="Jogler C."/>
        </authorList>
    </citation>
    <scope>NUCLEOTIDE SEQUENCE [LARGE SCALE GENOMIC DNA]</scope>
    <source>
        <strain evidence="7 8">Pla85_3_4</strain>
    </source>
</reference>
<dbReference type="OrthoDB" id="243535at2"/>
<dbReference type="KEGG" id="lcre:Pla8534_56000"/>
<dbReference type="GO" id="GO:0052621">
    <property type="term" value="F:diguanylate cyclase activity"/>
    <property type="evidence" value="ECO:0007669"/>
    <property type="project" value="UniProtKB-EC"/>
</dbReference>
<protein>
    <recommendedName>
        <fullName evidence="1">diguanylate cyclase</fullName>
        <ecNumber evidence="1">2.7.7.65</ecNumber>
    </recommendedName>
</protein>
<evidence type="ECO:0000259" key="6">
    <source>
        <dbReference type="PROSITE" id="PS50887"/>
    </source>
</evidence>
<dbReference type="InterPro" id="IPR000160">
    <property type="entry name" value="GGDEF_dom"/>
</dbReference>
<dbReference type="SMART" id="SM00267">
    <property type="entry name" value="GGDEF"/>
    <property type="match status" value="1"/>
</dbReference>
<dbReference type="EMBL" id="CP036433">
    <property type="protein sequence ID" value="QDU97746.1"/>
    <property type="molecule type" value="Genomic_DNA"/>
</dbReference>
<keyword evidence="5" id="KW-0472">Membrane</keyword>
<dbReference type="Gene3D" id="3.30.70.270">
    <property type="match status" value="1"/>
</dbReference>
<evidence type="ECO:0000256" key="3">
    <source>
        <dbReference type="SAM" id="Coils"/>
    </source>
</evidence>
<feature type="region of interest" description="Disordered" evidence="4">
    <location>
        <begin position="306"/>
        <end position="327"/>
    </location>
</feature>
<evidence type="ECO:0000256" key="4">
    <source>
        <dbReference type="SAM" id="MobiDB-lite"/>
    </source>
</evidence>
<keyword evidence="8" id="KW-1185">Reference proteome</keyword>
<keyword evidence="7" id="KW-0808">Transferase</keyword>
<dbReference type="RefSeq" id="WP_145056503.1">
    <property type="nucleotide sequence ID" value="NZ_CP036433.1"/>
</dbReference>
<dbReference type="PROSITE" id="PS50887">
    <property type="entry name" value="GGDEF"/>
    <property type="match status" value="1"/>
</dbReference>
<keyword evidence="5" id="KW-0812">Transmembrane</keyword>
<evidence type="ECO:0000256" key="5">
    <source>
        <dbReference type="SAM" id="Phobius"/>
    </source>
</evidence>
<dbReference type="FunFam" id="3.30.70.270:FF:000001">
    <property type="entry name" value="Diguanylate cyclase domain protein"/>
    <property type="match status" value="1"/>
</dbReference>
<dbReference type="InterPro" id="IPR050469">
    <property type="entry name" value="Diguanylate_Cyclase"/>
</dbReference>
<comment type="catalytic activity">
    <reaction evidence="2">
        <text>2 GTP = 3',3'-c-di-GMP + 2 diphosphate</text>
        <dbReference type="Rhea" id="RHEA:24898"/>
        <dbReference type="ChEBI" id="CHEBI:33019"/>
        <dbReference type="ChEBI" id="CHEBI:37565"/>
        <dbReference type="ChEBI" id="CHEBI:58805"/>
        <dbReference type="EC" id="2.7.7.65"/>
    </reaction>
</comment>
<dbReference type="Proteomes" id="UP000317648">
    <property type="component" value="Chromosome"/>
</dbReference>
<keyword evidence="3" id="KW-0175">Coiled coil</keyword>
<dbReference type="Pfam" id="PF00990">
    <property type="entry name" value="GGDEF"/>
    <property type="match status" value="1"/>
</dbReference>
<dbReference type="InterPro" id="IPR043128">
    <property type="entry name" value="Rev_trsase/Diguanyl_cyclase"/>
</dbReference>
<dbReference type="InterPro" id="IPR029787">
    <property type="entry name" value="Nucleotide_cyclase"/>
</dbReference>
<dbReference type="GO" id="GO:0005886">
    <property type="term" value="C:plasma membrane"/>
    <property type="evidence" value="ECO:0007669"/>
    <property type="project" value="TreeGrafter"/>
</dbReference>
<evidence type="ECO:0000313" key="7">
    <source>
        <dbReference type="EMBL" id="QDU97746.1"/>
    </source>
</evidence>
<evidence type="ECO:0000313" key="8">
    <source>
        <dbReference type="Proteomes" id="UP000317648"/>
    </source>
</evidence>
<evidence type="ECO:0000256" key="1">
    <source>
        <dbReference type="ARBA" id="ARBA00012528"/>
    </source>
</evidence>
<dbReference type="EC" id="2.7.7.65" evidence="1"/>
<feature type="domain" description="GGDEF" evidence="6">
    <location>
        <begin position="168"/>
        <end position="300"/>
    </location>
</feature>
<gene>
    <name evidence="7" type="ORF">Pla8534_56000</name>
</gene>